<dbReference type="Gene3D" id="2.60.120.650">
    <property type="entry name" value="Cupin"/>
    <property type="match status" value="1"/>
</dbReference>
<accession>A0AAD5S2M9</accession>
<organism evidence="1 2">
    <name type="scientific">Rhizophlyctis rosea</name>
    <dbReference type="NCBI Taxonomy" id="64517"/>
    <lineage>
        <taxon>Eukaryota</taxon>
        <taxon>Fungi</taxon>
        <taxon>Fungi incertae sedis</taxon>
        <taxon>Chytridiomycota</taxon>
        <taxon>Chytridiomycota incertae sedis</taxon>
        <taxon>Chytridiomycetes</taxon>
        <taxon>Rhizophlyctidales</taxon>
        <taxon>Rhizophlyctidaceae</taxon>
        <taxon>Rhizophlyctis</taxon>
    </lineage>
</organism>
<name>A0AAD5S2M9_9FUNG</name>
<protein>
    <submittedName>
        <fullName evidence="1">Uncharacterized protein</fullName>
    </submittedName>
</protein>
<dbReference type="AlphaFoldDB" id="A0AAD5S2M9"/>
<gene>
    <name evidence="1" type="ORF">HK097_005225</name>
</gene>
<dbReference type="Proteomes" id="UP001212841">
    <property type="component" value="Unassembled WGS sequence"/>
</dbReference>
<feature type="non-terminal residue" evidence="1">
    <location>
        <position position="82"/>
    </location>
</feature>
<keyword evidence="2" id="KW-1185">Reference proteome</keyword>
<evidence type="ECO:0000313" key="1">
    <source>
        <dbReference type="EMBL" id="KAJ3032477.1"/>
    </source>
</evidence>
<dbReference type="InterPro" id="IPR050910">
    <property type="entry name" value="JMJD6_ArgDemeth/LysHydrox"/>
</dbReference>
<proteinExistence type="predicted"/>
<reference evidence="1" key="1">
    <citation type="submission" date="2020-05" db="EMBL/GenBank/DDBJ databases">
        <title>Phylogenomic resolution of chytrid fungi.</title>
        <authorList>
            <person name="Stajich J.E."/>
            <person name="Amses K."/>
            <person name="Simmons R."/>
            <person name="Seto K."/>
            <person name="Myers J."/>
            <person name="Bonds A."/>
            <person name="Quandt C.A."/>
            <person name="Barry K."/>
            <person name="Liu P."/>
            <person name="Grigoriev I."/>
            <person name="Longcore J.E."/>
            <person name="James T.Y."/>
        </authorList>
    </citation>
    <scope>NUCLEOTIDE SEQUENCE</scope>
    <source>
        <strain evidence="1">JEL0318</strain>
    </source>
</reference>
<dbReference type="SUPFAM" id="SSF51197">
    <property type="entry name" value="Clavaminate synthase-like"/>
    <property type="match status" value="1"/>
</dbReference>
<dbReference type="PANTHER" id="PTHR12480">
    <property type="entry name" value="ARGININE DEMETHYLASE AND LYSYL-HYDROXYLASE JMJD"/>
    <property type="match status" value="1"/>
</dbReference>
<dbReference type="EMBL" id="JADGJD010002455">
    <property type="protein sequence ID" value="KAJ3032477.1"/>
    <property type="molecule type" value="Genomic_DNA"/>
</dbReference>
<comment type="caution">
    <text evidence="1">The sequence shown here is derived from an EMBL/GenBank/DDBJ whole genome shotgun (WGS) entry which is preliminary data.</text>
</comment>
<sequence length="82" mass="9699">MIGPEKVIKSWTAFENWSIDRLKEKYGGIHFRVGNEYGDPRNVDMSFSAYVDYMRVQRDEAPLYVFEKRFGEKAPDMLHDYG</sequence>
<evidence type="ECO:0000313" key="2">
    <source>
        <dbReference type="Proteomes" id="UP001212841"/>
    </source>
</evidence>